<feature type="domain" description="DUF4382" evidence="2">
    <location>
        <begin position="34"/>
        <end position="201"/>
    </location>
</feature>
<reference evidence="3 4" key="1">
    <citation type="submission" date="2016-10" db="EMBL/GenBank/DDBJ databases">
        <authorList>
            <person name="de Groot N.N."/>
        </authorList>
    </citation>
    <scope>NUCLEOTIDE SEQUENCE [LARGE SCALE GENOMIC DNA]</scope>
    <source>
        <strain evidence="3 4">IBRC-M10418</strain>
    </source>
</reference>
<dbReference type="Proteomes" id="UP000199215">
    <property type="component" value="Unassembled WGS sequence"/>
</dbReference>
<keyword evidence="4" id="KW-1185">Reference proteome</keyword>
<organism evidence="3 4">
    <name type="scientific">Halopenitus malekzadehii</name>
    <dbReference type="NCBI Taxonomy" id="1267564"/>
    <lineage>
        <taxon>Archaea</taxon>
        <taxon>Methanobacteriati</taxon>
        <taxon>Methanobacteriota</taxon>
        <taxon>Stenosarchaea group</taxon>
        <taxon>Halobacteria</taxon>
        <taxon>Halobacteriales</taxon>
        <taxon>Haloferacaceae</taxon>
        <taxon>Halopenitus</taxon>
    </lineage>
</organism>
<gene>
    <name evidence="3" type="ORF">SAMN05192561_102268</name>
</gene>
<dbReference type="Pfam" id="PF14321">
    <property type="entry name" value="DUF4382"/>
    <property type="match status" value="1"/>
</dbReference>
<feature type="region of interest" description="Disordered" evidence="1">
    <location>
        <begin position="66"/>
        <end position="104"/>
    </location>
</feature>
<evidence type="ECO:0000259" key="2">
    <source>
        <dbReference type="Pfam" id="PF14321"/>
    </source>
</evidence>
<protein>
    <recommendedName>
        <fullName evidence="2">DUF4382 domain-containing protein</fullName>
    </recommendedName>
</protein>
<accession>A0A1H6IFV6</accession>
<evidence type="ECO:0000256" key="1">
    <source>
        <dbReference type="SAM" id="MobiDB-lite"/>
    </source>
</evidence>
<proteinExistence type="predicted"/>
<evidence type="ECO:0000313" key="3">
    <source>
        <dbReference type="EMBL" id="SEH47328.1"/>
    </source>
</evidence>
<dbReference type="EMBL" id="FNWU01000002">
    <property type="protein sequence ID" value="SEH47328.1"/>
    <property type="molecule type" value="Genomic_DNA"/>
</dbReference>
<dbReference type="InterPro" id="IPR025491">
    <property type="entry name" value="DUF4382"/>
</dbReference>
<evidence type="ECO:0000313" key="4">
    <source>
        <dbReference type="Proteomes" id="UP000199215"/>
    </source>
</evidence>
<dbReference type="STRING" id="1267564.SAMN05192561_102268"/>
<dbReference type="OrthoDB" id="187789at2157"/>
<feature type="compositionally biased region" description="Low complexity" evidence="1">
    <location>
        <begin position="67"/>
        <end position="77"/>
    </location>
</feature>
<sequence>MTELPMNRRTYLTGAATAGTIGFAGCLGGGGGETGTLAAQVTDQPGDIADFESCVVTIVGMWLGPSDAGTETAGTEDAGTEDAGTEDTESEESDDADEESGREYYEFEEPQEADLVDLQNDNTQLVDERELDVATYEYIQLDTDGVDATLEGGDSATVEVPGEAPLTFNEEFEIRADTRTVFTADFTPVRRGRTGEYLLQPVPDGITVDYEAE</sequence>
<dbReference type="RefSeq" id="WP_092816251.1">
    <property type="nucleotide sequence ID" value="NZ_FNWU01000002.1"/>
</dbReference>
<feature type="compositionally biased region" description="Acidic residues" evidence="1">
    <location>
        <begin position="78"/>
        <end position="98"/>
    </location>
</feature>
<name>A0A1H6IFV6_9EURY</name>
<dbReference type="AlphaFoldDB" id="A0A1H6IFV6"/>